<keyword evidence="3" id="KW-0969">Cilium</keyword>
<evidence type="ECO:0000259" key="2">
    <source>
        <dbReference type="PROSITE" id="PS51123"/>
    </source>
</evidence>
<dbReference type="PANTHER" id="PTHR30329:SF21">
    <property type="entry name" value="LIPOPROTEIN YIAD-RELATED"/>
    <property type="match status" value="1"/>
</dbReference>
<dbReference type="SUPFAM" id="SSF103088">
    <property type="entry name" value="OmpA-like"/>
    <property type="match status" value="1"/>
</dbReference>
<evidence type="ECO:0000313" key="4">
    <source>
        <dbReference type="Proteomes" id="UP000609064"/>
    </source>
</evidence>
<accession>A0A916Z8G2</accession>
<reference evidence="3" key="2">
    <citation type="submission" date="2020-09" db="EMBL/GenBank/DDBJ databases">
        <authorList>
            <person name="Sun Q."/>
            <person name="Zhou Y."/>
        </authorList>
    </citation>
    <scope>NUCLEOTIDE SEQUENCE</scope>
    <source>
        <strain evidence="3">CGMCC 1.15958</strain>
    </source>
</reference>
<dbReference type="PANTHER" id="PTHR30329">
    <property type="entry name" value="STATOR ELEMENT OF FLAGELLAR MOTOR COMPLEX"/>
    <property type="match status" value="1"/>
</dbReference>
<name>A0A916Z8G2_9BACT</name>
<dbReference type="PROSITE" id="PS51123">
    <property type="entry name" value="OMPA_2"/>
    <property type="match status" value="1"/>
</dbReference>
<dbReference type="Gene3D" id="3.30.1330.60">
    <property type="entry name" value="OmpA-like domain"/>
    <property type="match status" value="1"/>
</dbReference>
<dbReference type="EMBL" id="BMKK01000016">
    <property type="protein sequence ID" value="GGD80239.1"/>
    <property type="molecule type" value="Genomic_DNA"/>
</dbReference>
<sequence length="306" mass="34545">MKTLTKLILLFAVGITLTSCVVKKKLTKLQSLYDKSESDLVKCGDSVQDYKDKLERMSRMQQESENQKNNTLGLVQQRDMQIDELKMQIVDYKGLRDKQLDAVGNLTVLSKEANANIDKTLSQLATKDRYIYLLQAARTKTDSINLALAVNLTSVLRNGIEDKDVEIKVDKTVVFINISDKMLFSTGSTKISARANNILEKIALIIKSRPELEVMVEGYTDDVSINTDCVTDNWDLSAKRATSVVRVMQQNFNIDPNKLIAAGRGQYNILASNNTADGRTKNRRTRIILMPKLDQFYDLLNPDNQK</sequence>
<organism evidence="3 4">
    <name type="scientific">Emticicia aquatilis</name>
    <dbReference type="NCBI Taxonomy" id="1537369"/>
    <lineage>
        <taxon>Bacteria</taxon>
        <taxon>Pseudomonadati</taxon>
        <taxon>Bacteroidota</taxon>
        <taxon>Cytophagia</taxon>
        <taxon>Cytophagales</taxon>
        <taxon>Leadbetterellaceae</taxon>
        <taxon>Emticicia</taxon>
    </lineage>
</organism>
<evidence type="ECO:0000256" key="1">
    <source>
        <dbReference type="PROSITE-ProRule" id="PRU00473"/>
    </source>
</evidence>
<dbReference type="RefSeq" id="WP_188770734.1">
    <property type="nucleotide sequence ID" value="NZ_BMKK01000016.1"/>
</dbReference>
<dbReference type="InterPro" id="IPR036737">
    <property type="entry name" value="OmpA-like_sf"/>
</dbReference>
<keyword evidence="4" id="KW-1185">Reference proteome</keyword>
<feature type="domain" description="OmpA-like" evidence="2">
    <location>
        <begin position="171"/>
        <end position="293"/>
    </location>
</feature>
<gene>
    <name evidence="3" type="ORF">GCM10011514_50340</name>
</gene>
<keyword evidence="1" id="KW-0472">Membrane</keyword>
<comment type="caution">
    <text evidence="3">The sequence shown here is derived from an EMBL/GenBank/DDBJ whole genome shotgun (WGS) entry which is preliminary data.</text>
</comment>
<keyword evidence="3" id="KW-0966">Cell projection</keyword>
<evidence type="ECO:0000313" key="3">
    <source>
        <dbReference type="EMBL" id="GGD80239.1"/>
    </source>
</evidence>
<dbReference type="GO" id="GO:0016020">
    <property type="term" value="C:membrane"/>
    <property type="evidence" value="ECO:0007669"/>
    <property type="project" value="UniProtKB-UniRule"/>
</dbReference>
<dbReference type="CDD" id="cd07185">
    <property type="entry name" value="OmpA_C-like"/>
    <property type="match status" value="1"/>
</dbReference>
<reference evidence="3" key="1">
    <citation type="journal article" date="2014" name="Int. J. Syst. Evol. Microbiol.">
        <title>Complete genome sequence of Corynebacterium casei LMG S-19264T (=DSM 44701T), isolated from a smear-ripened cheese.</title>
        <authorList>
            <consortium name="US DOE Joint Genome Institute (JGI-PGF)"/>
            <person name="Walter F."/>
            <person name="Albersmeier A."/>
            <person name="Kalinowski J."/>
            <person name="Ruckert C."/>
        </authorList>
    </citation>
    <scope>NUCLEOTIDE SEQUENCE</scope>
    <source>
        <strain evidence="3">CGMCC 1.15958</strain>
    </source>
</reference>
<dbReference type="InterPro" id="IPR050330">
    <property type="entry name" value="Bact_OuterMem_StrucFunc"/>
</dbReference>
<dbReference type="InterPro" id="IPR006665">
    <property type="entry name" value="OmpA-like"/>
</dbReference>
<dbReference type="Pfam" id="PF00691">
    <property type="entry name" value="OmpA"/>
    <property type="match status" value="1"/>
</dbReference>
<dbReference type="AlphaFoldDB" id="A0A916Z8G2"/>
<protein>
    <submittedName>
        <fullName evidence="3">Flagellar motor protein MotB</fullName>
    </submittedName>
</protein>
<dbReference type="PROSITE" id="PS51257">
    <property type="entry name" value="PROKAR_LIPOPROTEIN"/>
    <property type="match status" value="1"/>
</dbReference>
<keyword evidence="3" id="KW-0282">Flagellum</keyword>
<proteinExistence type="predicted"/>
<dbReference type="Proteomes" id="UP000609064">
    <property type="component" value="Unassembled WGS sequence"/>
</dbReference>